<dbReference type="OrthoDB" id="270335at2"/>
<proteinExistence type="predicted"/>
<dbReference type="InterPro" id="IPR029021">
    <property type="entry name" value="Prot-tyrosine_phosphatase-like"/>
</dbReference>
<keyword evidence="1" id="KW-0732">Signal</keyword>
<evidence type="ECO:0000313" key="3">
    <source>
        <dbReference type="Proteomes" id="UP000295531"/>
    </source>
</evidence>
<protein>
    <submittedName>
        <fullName evidence="2">Protein tyrosine phosphatase (PTP) superfamily phosphohydrolase (DUF442 family)</fullName>
    </submittedName>
</protein>
<dbReference type="RefSeq" id="WP_133540660.1">
    <property type="nucleotide sequence ID" value="NZ_SNXI01000023.1"/>
</dbReference>
<reference evidence="2 3" key="1">
    <citation type="submission" date="2019-03" db="EMBL/GenBank/DDBJ databases">
        <title>Freshwater and sediment microbial communities from various areas in North America, analyzing microbe dynamics in response to fracking.</title>
        <authorList>
            <person name="Lamendella R."/>
        </authorList>
    </citation>
    <scope>NUCLEOTIDE SEQUENCE [LARGE SCALE GENOMIC DNA]</scope>
    <source>
        <strain evidence="2 3">18_TX</strain>
    </source>
</reference>
<dbReference type="AlphaFoldDB" id="A0A4R6NWV2"/>
<comment type="caution">
    <text evidence="2">The sequence shown here is derived from an EMBL/GenBank/DDBJ whole genome shotgun (WGS) entry which is preliminary data.</text>
</comment>
<evidence type="ECO:0000313" key="2">
    <source>
        <dbReference type="EMBL" id="TDP28198.1"/>
    </source>
</evidence>
<dbReference type="Gene3D" id="3.90.190.10">
    <property type="entry name" value="Protein tyrosine phosphatase superfamily"/>
    <property type="match status" value="1"/>
</dbReference>
<accession>A0A4R6NWV2</accession>
<feature type="chain" id="PRO_5020910079" evidence="1">
    <location>
        <begin position="23"/>
        <end position="164"/>
    </location>
</feature>
<dbReference type="EMBL" id="SNXI01000023">
    <property type="protein sequence ID" value="TDP28198.1"/>
    <property type="molecule type" value="Genomic_DNA"/>
</dbReference>
<sequence>MIRLLVSAVLSTALLLPSVSVAQGIDSPKQTSDNIWVMGVPDKEDIATFAESGGDVVISLLSVEEMSGSEETTWTSQQGLAFFHVPVNGATGVTFENARALDRLLLTHADKNIMVHCASSNRVGALFALRAAWLDGLSTEQALEVGRQHGMTSLEDKVSKMLAK</sequence>
<evidence type="ECO:0000256" key="1">
    <source>
        <dbReference type="SAM" id="SignalP"/>
    </source>
</evidence>
<dbReference type="Proteomes" id="UP000295531">
    <property type="component" value="Unassembled WGS sequence"/>
</dbReference>
<organism evidence="2 3">
    <name type="scientific">Idiomarina aquatica</name>
    <dbReference type="NCBI Taxonomy" id="1327752"/>
    <lineage>
        <taxon>Bacteria</taxon>
        <taxon>Pseudomonadati</taxon>
        <taxon>Pseudomonadota</taxon>
        <taxon>Gammaproteobacteria</taxon>
        <taxon>Alteromonadales</taxon>
        <taxon>Idiomarinaceae</taxon>
        <taxon>Idiomarina</taxon>
    </lineage>
</organism>
<keyword evidence="3" id="KW-1185">Reference proteome</keyword>
<dbReference type="GO" id="GO:0016787">
    <property type="term" value="F:hydrolase activity"/>
    <property type="evidence" value="ECO:0007669"/>
    <property type="project" value="UniProtKB-KW"/>
</dbReference>
<feature type="signal peptide" evidence="1">
    <location>
        <begin position="1"/>
        <end position="22"/>
    </location>
</feature>
<dbReference type="SUPFAM" id="SSF52799">
    <property type="entry name" value="(Phosphotyrosine protein) phosphatases II"/>
    <property type="match status" value="1"/>
</dbReference>
<name>A0A4R6NWV2_9GAMM</name>
<keyword evidence="2" id="KW-0378">Hydrolase</keyword>
<gene>
    <name evidence="2" type="ORF">DEU29_12319</name>
</gene>